<dbReference type="RefSeq" id="WP_006980748.1">
    <property type="nucleotide sequence ID" value="NZ_ABVL01000009.1"/>
</dbReference>
<keyword evidence="1" id="KW-1133">Transmembrane helix</keyword>
<dbReference type="InParanoid" id="B4D3D5"/>
<organism evidence="2 3">
    <name type="scientific">Chthoniobacter flavus Ellin428</name>
    <dbReference type="NCBI Taxonomy" id="497964"/>
    <lineage>
        <taxon>Bacteria</taxon>
        <taxon>Pseudomonadati</taxon>
        <taxon>Verrucomicrobiota</taxon>
        <taxon>Spartobacteria</taxon>
        <taxon>Chthoniobacterales</taxon>
        <taxon>Chthoniobacteraceae</taxon>
        <taxon>Chthoniobacter</taxon>
    </lineage>
</organism>
<protein>
    <submittedName>
        <fullName evidence="2">Uncharacterized protein</fullName>
    </submittedName>
</protein>
<dbReference type="Proteomes" id="UP000005824">
    <property type="component" value="Unassembled WGS sequence"/>
</dbReference>
<accession>B4D3D5</accession>
<keyword evidence="1" id="KW-0472">Membrane</keyword>
<name>B4D3D5_9BACT</name>
<dbReference type="EMBL" id="ABVL01000009">
    <property type="protein sequence ID" value="EDY19246.1"/>
    <property type="molecule type" value="Genomic_DNA"/>
</dbReference>
<sequence length="208" mass="23357">MDNETLLLLSTDESERIPFPEGAYCEIASFLQALCRRRQPGHALRSCGGGAVLSFLVGMWFILAAPLQARLGESPERLEARYGSPAKFLNGICTRDFQCTYHHNGMTIVVNFLDEKSQSERYSNDDGAPLKPEEIQTLMGLNGRGGKWNLKEGPQDSKKWNLSSGDAVAMQDDKSGHSLEIRSSWWQRFLDQQPSKTKGEISERLKDF</sequence>
<gene>
    <name evidence="2" type="ORF">CfE428DRAFT_3423</name>
</gene>
<evidence type="ECO:0000256" key="1">
    <source>
        <dbReference type="SAM" id="Phobius"/>
    </source>
</evidence>
<feature type="transmembrane region" description="Helical" evidence="1">
    <location>
        <begin position="46"/>
        <end position="67"/>
    </location>
</feature>
<dbReference type="AlphaFoldDB" id="B4D3D5"/>
<comment type="caution">
    <text evidence="2">The sequence shown here is derived from an EMBL/GenBank/DDBJ whole genome shotgun (WGS) entry which is preliminary data.</text>
</comment>
<keyword evidence="3" id="KW-1185">Reference proteome</keyword>
<evidence type="ECO:0000313" key="2">
    <source>
        <dbReference type="EMBL" id="EDY19246.1"/>
    </source>
</evidence>
<keyword evidence="1" id="KW-0812">Transmembrane</keyword>
<evidence type="ECO:0000313" key="3">
    <source>
        <dbReference type="Proteomes" id="UP000005824"/>
    </source>
</evidence>
<reference evidence="2 3" key="1">
    <citation type="journal article" date="2011" name="J. Bacteriol.">
        <title>Genome sequence of Chthoniobacter flavus Ellin428, an aerobic heterotrophic soil bacterium.</title>
        <authorList>
            <person name="Kant R."/>
            <person name="van Passel M.W."/>
            <person name="Palva A."/>
            <person name="Lucas S."/>
            <person name="Lapidus A."/>
            <person name="Glavina Del Rio T."/>
            <person name="Dalin E."/>
            <person name="Tice H."/>
            <person name="Bruce D."/>
            <person name="Goodwin L."/>
            <person name="Pitluck S."/>
            <person name="Larimer F.W."/>
            <person name="Land M.L."/>
            <person name="Hauser L."/>
            <person name="Sangwan P."/>
            <person name="de Vos W.M."/>
            <person name="Janssen P.H."/>
            <person name="Smidt H."/>
        </authorList>
    </citation>
    <scope>NUCLEOTIDE SEQUENCE [LARGE SCALE GENOMIC DNA]</scope>
    <source>
        <strain evidence="2 3">Ellin428</strain>
    </source>
</reference>
<proteinExistence type="predicted"/>